<dbReference type="InterPro" id="IPR028978">
    <property type="entry name" value="Chorismate_lyase_/UTRA_dom_sf"/>
</dbReference>
<comment type="pathway">
    <text evidence="4">Cofactor biosynthesis; ubiquinone biosynthesis.</text>
</comment>
<comment type="similarity">
    <text evidence="4">Belongs to the UbiC family.</text>
</comment>
<evidence type="ECO:0000256" key="2">
    <source>
        <dbReference type="ARBA" id="ARBA00022688"/>
    </source>
</evidence>
<evidence type="ECO:0000256" key="1">
    <source>
        <dbReference type="ARBA" id="ARBA00022490"/>
    </source>
</evidence>
<keyword evidence="1 4" id="KW-0963">Cytoplasm</keyword>
<dbReference type="Gene3D" id="3.40.1410.10">
    <property type="entry name" value="Chorismate lyase-like"/>
    <property type="match status" value="1"/>
</dbReference>
<keyword evidence="2 4" id="KW-0831">Ubiquinone biosynthesis</keyword>
<gene>
    <name evidence="4" type="primary">ubiC</name>
    <name evidence="5" type="ORF">L2672_16410</name>
</gene>
<comment type="function">
    <text evidence="4">Removes the pyruvyl group from chorismate, with concomitant aromatization of the ring, to provide 4-hydroxybenzoate (4HB) for the ubiquinone pathway.</text>
</comment>
<dbReference type="PANTHER" id="PTHR38683:SF1">
    <property type="entry name" value="CHORISMATE PYRUVATE-LYASE"/>
    <property type="match status" value="1"/>
</dbReference>
<protein>
    <recommendedName>
        <fullName evidence="4">Probable chorismate pyruvate-lyase</fullName>
        <shortName evidence="4">CL</shortName>
        <shortName evidence="4">CPL</shortName>
        <ecNumber evidence="4">4.1.3.40</ecNumber>
    </recommendedName>
</protein>
<feature type="binding site" evidence="4">
    <location>
        <position position="78"/>
    </location>
    <ligand>
        <name>substrate</name>
    </ligand>
</feature>
<feature type="binding site" evidence="4">
    <location>
        <position position="116"/>
    </location>
    <ligand>
        <name>substrate</name>
    </ligand>
</feature>
<evidence type="ECO:0000256" key="3">
    <source>
        <dbReference type="ARBA" id="ARBA00023239"/>
    </source>
</evidence>
<comment type="caution">
    <text evidence="5">The sequence shown here is derived from an EMBL/GenBank/DDBJ whole genome shotgun (WGS) entry which is preliminary data.</text>
</comment>
<feature type="binding site" evidence="4">
    <location>
        <position position="175"/>
    </location>
    <ligand>
        <name>substrate</name>
    </ligand>
</feature>
<reference evidence="5" key="1">
    <citation type="submission" date="2022-01" db="EMBL/GenBank/DDBJ databases">
        <title>Whole genome-based taxonomy of the Shewanellaceae.</title>
        <authorList>
            <person name="Martin-Rodriguez A.J."/>
        </authorList>
    </citation>
    <scope>NUCLEOTIDE SEQUENCE</scope>
    <source>
        <strain evidence="5">DSM 16422</strain>
    </source>
</reference>
<keyword evidence="6" id="KW-1185">Reference proteome</keyword>
<name>A0A9X1ZM18_9GAMM</name>
<keyword evidence="4" id="KW-0670">Pyruvate</keyword>
<comment type="subcellular location">
    <subcellularLocation>
        <location evidence="4">Cytoplasm</location>
    </subcellularLocation>
</comment>
<keyword evidence="3 4" id="KW-0456">Lyase</keyword>
<dbReference type="GO" id="GO:0005829">
    <property type="term" value="C:cytosol"/>
    <property type="evidence" value="ECO:0007669"/>
    <property type="project" value="TreeGrafter"/>
</dbReference>
<evidence type="ECO:0000313" key="5">
    <source>
        <dbReference type="EMBL" id="MCL1144263.1"/>
    </source>
</evidence>
<comment type="catalytic activity">
    <reaction evidence="4">
        <text>chorismate = 4-hydroxybenzoate + pyruvate</text>
        <dbReference type="Rhea" id="RHEA:16505"/>
        <dbReference type="ChEBI" id="CHEBI:15361"/>
        <dbReference type="ChEBI" id="CHEBI:17879"/>
        <dbReference type="ChEBI" id="CHEBI:29748"/>
        <dbReference type="EC" id="4.1.3.40"/>
    </reaction>
</comment>
<dbReference type="GO" id="GO:0042866">
    <property type="term" value="P:pyruvate biosynthetic process"/>
    <property type="evidence" value="ECO:0007669"/>
    <property type="project" value="UniProtKB-UniRule"/>
</dbReference>
<comment type="caution">
    <text evidence="4">Lacks conserved residue(s) required for the propagation of feature annotation.</text>
</comment>
<dbReference type="EMBL" id="JAKIKP010000017">
    <property type="protein sequence ID" value="MCL1144263.1"/>
    <property type="molecule type" value="Genomic_DNA"/>
</dbReference>
<dbReference type="RefSeq" id="WP_248996929.1">
    <property type="nucleotide sequence ID" value="NZ_JAKIKP010000017.1"/>
</dbReference>
<dbReference type="GO" id="GO:0006744">
    <property type="term" value="P:ubiquinone biosynthetic process"/>
    <property type="evidence" value="ECO:0007669"/>
    <property type="project" value="UniProtKB-UniRule"/>
</dbReference>
<dbReference type="Pfam" id="PF04345">
    <property type="entry name" value="Chor_lyase"/>
    <property type="match status" value="1"/>
</dbReference>
<dbReference type="SUPFAM" id="SSF64288">
    <property type="entry name" value="Chorismate lyase-like"/>
    <property type="match status" value="1"/>
</dbReference>
<sequence>MNVTRNSFPYGESIQWFSPEAAANLPITPLKNWLLAKGSLTEKLKKHCDSFKVTVLGEHLLSPLPHEVPQQTEPFWVREVLLSLDGTPWVFARTLIPQTLLNNHQYDFLHLGDKPLGELLFTSNDIVPGKIEVAAFDTCGQLAALATSLSQPVLDKLWGRRRYFHIGSQDIIVSEIFLPKAVENIKKYRLV</sequence>
<dbReference type="EC" id="4.1.3.40" evidence="4"/>
<dbReference type="InterPro" id="IPR007440">
    <property type="entry name" value="Chorismate--pyruvate_lyase"/>
</dbReference>
<proteinExistence type="inferred from homology"/>
<evidence type="ECO:0000313" key="6">
    <source>
        <dbReference type="Proteomes" id="UP001139333"/>
    </source>
</evidence>
<evidence type="ECO:0000256" key="4">
    <source>
        <dbReference type="HAMAP-Rule" id="MF_01632"/>
    </source>
</evidence>
<dbReference type="HAMAP" id="MF_01632">
    <property type="entry name" value="UbiC"/>
    <property type="match status" value="1"/>
</dbReference>
<dbReference type="PANTHER" id="PTHR38683">
    <property type="entry name" value="CHORISMATE PYRUVATE-LYASE"/>
    <property type="match status" value="1"/>
</dbReference>
<dbReference type="AlphaFoldDB" id="A0A9X1ZM18"/>
<dbReference type="GO" id="GO:0008813">
    <property type="term" value="F:chorismate lyase activity"/>
    <property type="evidence" value="ECO:0007669"/>
    <property type="project" value="UniProtKB-UniRule"/>
</dbReference>
<accession>A0A9X1ZM18</accession>
<dbReference type="Proteomes" id="UP001139333">
    <property type="component" value="Unassembled WGS sequence"/>
</dbReference>
<organism evidence="5 6">
    <name type="scientific">Shewanella gaetbuli</name>
    <dbReference type="NCBI Taxonomy" id="220752"/>
    <lineage>
        <taxon>Bacteria</taxon>
        <taxon>Pseudomonadati</taxon>
        <taxon>Pseudomonadota</taxon>
        <taxon>Gammaproteobacteria</taxon>
        <taxon>Alteromonadales</taxon>
        <taxon>Shewanellaceae</taxon>
        <taxon>Shewanella</taxon>
    </lineage>
</organism>